<evidence type="ECO:0000313" key="3">
    <source>
        <dbReference type="Proteomes" id="UP000298588"/>
    </source>
</evidence>
<keyword evidence="3" id="KW-1185">Reference proteome</keyword>
<organism evidence="2 3">
    <name type="scientific">Phreatobacter aquaticus</name>
    <dbReference type="NCBI Taxonomy" id="2570229"/>
    <lineage>
        <taxon>Bacteria</taxon>
        <taxon>Pseudomonadati</taxon>
        <taxon>Pseudomonadota</taxon>
        <taxon>Alphaproteobacteria</taxon>
        <taxon>Hyphomicrobiales</taxon>
        <taxon>Phreatobacteraceae</taxon>
        <taxon>Phreatobacter</taxon>
    </lineage>
</organism>
<dbReference type="SUPFAM" id="SSF53474">
    <property type="entry name" value="alpha/beta-Hydrolases"/>
    <property type="match status" value="2"/>
</dbReference>
<dbReference type="PANTHER" id="PTHR42977">
    <property type="entry name" value="HYDROLASE-RELATED"/>
    <property type="match status" value="1"/>
</dbReference>
<dbReference type="OrthoDB" id="9812774at2"/>
<proteinExistence type="predicted"/>
<accession>A0A4D7QPI3</accession>
<name>A0A4D7QPI3_9HYPH</name>
<sequence>MAIPHYLTLPTGQMRVWRAGEGPAVVVLPGLTEAAATAADRVAAVLPGHAITALEWPGIGGSAGLQVSTIRQVSALIGAAIDALGLGDAPGIAIDLAAPVARVLASKGQAWLLIQEPRAKAWAGRGFAPGDLTPRGDGTHLTALWAHLRNSCLLDPADPVRPDFTGGPLATPEELDLAVISASVDGPAYARLWDILAGAVVEQDGDLAPVRTATMAEAVAAIGALPNRPAAGSLPATAPLPSGIWCDHADIANARLHVRHCGTAVRPLMILQSAPGSTAPLAEVIEGLGQIRHVVAPDYPGNGDSSKPDGKVDIASLARSMLAAADAMGFDELDLWGTHTGAVVALEMALIAPERIGRMVMEAPPILPAAFTADILDNYLPPIRPDRWGLHLQQAWNMRRDMFLFWPWYNHQRAALRPLGLPDARFLHDWTIGLLKSGRTYDRSYRAAFEYHTAERLPHLTVPALITAGPADMLAEGLAKLRDIAPACVEVASTPATVWYPNQPAEARAETIAIYTRFLDGAA</sequence>
<dbReference type="AlphaFoldDB" id="A0A4D7QPI3"/>
<dbReference type="GO" id="GO:0004301">
    <property type="term" value="F:epoxide hydrolase activity"/>
    <property type="evidence" value="ECO:0007669"/>
    <property type="project" value="TreeGrafter"/>
</dbReference>
<dbReference type="InterPro" id="IPR029058">
    <property type="entry name" value="AB_hydrolase_fold"/>
</dbReference>
<dbReference type="InterPro" id="IPR000073">
    <property type="entry name" value="AB_hydrolase_1"/>
</dbReference>
<dbReference type="Pfam" id="PF00561">
    <property type="entry name" value="Abhydrolase_1"/>
    <property type="match status" value="1"/>
</dbReference>
<dbReference type="EMBL" id="CP039865">
    <property type="protein sequence ID" value="QCK87843.1"/>
    <property type="molecule type" value="Genomic_DNA"/>
</dbReference>
<dbReference type="Gene3D" id="3.40.50.1820">
    <property type="entry name" value="alpha/beta hydrolase"/>
    <property type="match status" value="2"/>
</dbReference>
<dbReference type="RefSeq" id="WP_137101171.1">
    <property type="nucleotide sequence ID" value="NZ_CP039865.1"/>
</dbReference>
<evidence type="ECO:0000313" key="2">
    <source>
        <dbReference type="EMBL" id="QCK87843.1"/>
    </source>
</evidence>
<dbReference type="PANTHER" id="PTHR42977:SF1">
    <property type="entry name" value="BLR6576 PROTEIN"/>
    <property type="match status" value="1"/>
</dbReference>
<reference evidence="2 3" key="1">
    <citation type="submission" date="2019-04" db="EMBL/GenBank/DDBJ databases">
        <title>Phreatobacter aquaticus sp. nov.</title>
        <authorList>
            <person name="Choi A."/>
            <person name="Baek K."/>
        </authorList>
    </citation>
    <scope>NUCLEOTIDE SEQUENCE [LARGE SCALE GENOMIC DNA]</scope>
    <source>
        <strain evidence="2 3">NMCR1094</strain>
    </source>
</reference>
<dbReference type="InterPro" id="IPR051340">
    <property type="entry name" value="Haloalkane_dehalogenase"/>
</dbReference>
<protein>
    <submittedName>
        <fullName evidence="2">Alpha/beta hydrolase</fullName>
    </submittedName>
</protein>
<evidence type="ECO:0000259" key="1">
    <source>
        <dbReference type="Pfam" id="PF00561"/>
    </source>
</evidence>
<gene>
    <name evidence="2" type="ORF">E8L99_19830</name>
</gene>
<feature type="domain" description="AB hydrolase-1" evidence="1">
    <location>
        <begin position="267"/>
        <end position="379"/>
    </location>
</feature>
<dbReference type="KEGG" id="paqt:E8L99_19830"/>
<dbReference type="Proteomes" id="UP000298588">
    <property type="component" value="Chromosome"/>
</dbReference>
<keyword evidence="2" id="KW-0378">Hydrolase</keyword>